<dbReference type="InterPro" id="IPR011333">
    <property type="entry name" value="SKP1/BTB/POZ_sf"/>
</dbReference>
<dbReference type="InterPro" id="IPR000210">
    <property type="entry name" value="BTB/POZ_dom"/>
</dbReference>
<dbReference type="AlphaFoldDB" id="A0AAV5VYB8"/>
<accession>A0AAV5VYB8</accession>
<gene>
    <name evidence="4" type="ORF">PFISCL1PPCAC_14999</name>
</gene>
<dbReference type="Gene3D" id="1.25.40.420">
    <property type="match status" value="1"/>
</dbReference>
<proteinExistence type="predicted"/>
<organism evidence="4 5">
    <name type="scientific">Pristionchus fissidentatus</name>
    <dbReference type="NCBI Taxonomy" id="1538716"/>
    <lineage>
        <taxon>Eukaryota</taxon>
        <taxon>Metazoa</taxon>
        <taxon>Ecdysozoa</taxon>
        <taxon>Nematoda</taxon>
        <taxon>Chromadorea</taxon>
        <taxon>Rhabditida</taxon>
        <taxon>Rhabditina</taxon>
        <taxon>Diplogasteromorpha</taxon>
        <taxon>Diplogasteroidea</taxon>
        <taxon>Neodiplogasteridae</taxon>
        <taxon>Pristionchus</taxon>
    </lineage>
</organism>
<evidence type="ECO:0000256" key="1">
    <source>
        <dbReference type="ARBA" id="ARBA00022473"/>
    </source>
</evidence>
<dbReference type="Gene3D" id="3.30.710.10">
    <property type="entry name" value="Potassium Channel Kv1.1, Chain A"/>
    <property type="match status" value="1"/>
</dbReference>
<reference evidence="4" key="1">
    <citation type="submission" date="2023-10" db="EMBL/GenBank/DDBJ databases">
        <title>Genome assembly of Pristionchus species.</title>
        <authorList>
            <person name="Yoshida K."/>
            <person name="Sommer R.J."/>
        </authorList>
    </citation>
    <scope>NUCLEOTIDE SEQUENCE</scope>
    <source>
        <strain evidence="4">RS5133</strain>
    </source>
</reference>
<feature type="domain" description="BTB" evidence="3">
    <location>
        <begin position="81"/>
        <end position="151"/>
    </location>
</feature>
<protein>
    <recommendedName>
        <fullName evidence="3">BTB domain-containing protein</fullName>
    </recommendedName>
</protein>
<dbReference type="PROSITE" id="PS50097">
    <property type="entry name" value="BTB"/>
    <property type="match status" value="1"/>
</dbReference>
<dbReference type="PANTHER" id="PTHR23231:SF17">
    <property type="entry name" value="BTB DOMAIN-CONTAINING PROTEIN"/>
    <property type="match status" value="1"/>
</dbReference>
<keyword evidence="5" id="KW-1185">Reference proteome</keyword>
<sequence>LSFPAHLFFMTHSVFMGNTSSGVASDEKPSKSGKKGAKKGCMATKGKRKSANSSNPKSSKIAKLETAKYVYDKLFVEGQDSDISITALGYRWKLHKFYLKQCDYFSALLEGEWKDSKKTEYTIEIPDENITKDGLHSVLGALYDNEIVFDVDKLRSIIAAASFLQLTSVFERASEAIVTSIDDATVLEFLECGYRYGIDEVTEKAFDYLRWNLWRLSRSVSFLRNLPEEALTRLVACIDLPVVEGELDLYKAIRSWIVLHESDGYLGDDPELLATEVTKYLKMLKYAWDNDVSSMVSTAGTSPSSTRHSTPSTSSCDEIHGALSSQLAAQPYSLFLKYSQLFAGLRLHSLCYSTSSINHLIEDALLPPSLVDAVIADRHFTQLSIDEHRVGDINRQSTESVSEEAFLLGCTRFGRTFGEVPKCWRWTGSHYGVDLLMNMQSTMLTMKRNMYVQPSTYSLNQKDRISISYRVIILSENGTVIRDTKKASATLGADAVVVVTRFAKGELPSKFSLHLFVLYGAPSPNPSFVMVGKAVKQLKQLTRPVLDVDNVSLLDEEEKEEDEEEEEE</sequence>
<dbReference type="Proteomes" id="UP001432322">
    <property type="component" value="Unassembled WGS sequence"/>
</dbReference>
<dbReference type="SUPFAM" id="SSF54695">
    <property type="entry name" value="POZ domain"/>
    <property type="match status" value="1"/>
</dbReference>
<feature type="non-terminal residue" evidence="4">
    <location>
        <position position="1"/>
    </location>
</feature>
<dbReference type="GO" id="GO:0007281">
    <property type="term" value="P:germ cell development"/>
    <property type="evidence" value="ECO:0007669"/>
    <property type="project" value="InterPro"/>
</dbReference>
<dbReference type="SMART" id="SM00225">
    <property type="entry name" value="BTB"/>
    <property type="match status" value="1"/>
</dbReference>
<evidence type="ECO:0000256" key="2">
    <source>
        <dbReference type="SAM" id="MobiDB-lite"/>
    </source>
</evidence>
<feature type="non-terminal residue" evidence="4">
    <location>
        <position position="568"/>
    </location>
</feature>
<dbReference type="PANTHER" id="PTHR23231">
    <property type="entry name" value="GERM CELL-LESS PROTEIN"/>
    <property type="match status" value="1"/>
</dbReference>
<dbReference type="Pfam" id="PF00651">
    <property type="entry name" value="BTB"/>
    <property type="match status" value="1"/>
</dbReference>
<dbReference type="EMBL" id="BTSY01000004">
    <property type="protein sequence ID" value="GMT23702.1"/>
    <property type="molecule type" value="Genomic_DNA"/>
</dbReference>
<evidence type="ECO:0000313" key="4">
    <source>
        <dbReference type="EMBL" id="GMT23702.1"/>
    </source>
</evidence>
<comment type="caution">
    <text evidence="4">The sequence shown here is derived from an EMBL/GenBank/DDBJ whole genome shotgun (WGS) entry which is preliminary data.</text>
</comment>
<evidence type="ECO:0000259" key="3">
    <source>
        <dbReference type="PROSITE" id="PS50097"/>
    </source>
</evidence>
<keyword evidence="1" id="KW-0217">Developmental protein</keyword>
<name>A0AAV5VYB8_9BILA</name>
<dbReference type="InterPro" id="IPR043380">
    <property type="entry name" value="Gcl-like"/>
</dbReference>
<feature type="region of interest" description="Disordered" evidence="2">
    <location>
        <begin position="20"/>
        <end position="59"/>
    </location>
</feature>
<evidence type="ECO:0000313" key="5">
    <source>
        <dbReference type="Proteomes" id="UP001432322"/>
    </source>
</evidence>